<protein>
    <submittedName>
        <fullName evidence="2">Alternate signal-mediated exported protein</fullName>
    </submittedName>
</protein>
<evidence type="ECO:0000313" key="3">
    <source>
        <dbReference type="EMBL" id="EOT65113.1"/>
    </source>
</evidence>
<dbReference type="Proteomes" id="UP000013781">
    <property type="component" value="Unassembled WGS sequence"/>
</dbReference>
<keyword evidence="5" id="KW-1185">Reference proteome</keyword>
<dbReference type="STRING" id="155617.RV09_GL003175"/>
<keyword evidence="1" id="KW-1133">Transmembrane helix</keyword>
<evidence type="ECO:0000313" key="4">
    <source>
        <dbReference type="Proteomes" id="UP000013781"/>
    </source>
</evidence>
<dbReference type="NCBIfam" id="TIGR04090">
    <property type="entry name" value="exp_by_SipW_IV"/>
    <property type="match status" value="1"/>
</dbReference>
<evidence type="ECO:0000256" key="1">
    <source>
        <dbReference type="SAM" id="Phobius"/>
    </source>
</evidence>
<organism evidence="2 4">
    <name type="scientific">Enterococcus moraviensis ATCC BAA-383</name>
    <dbReference type="NCBI Taxonomy" id="1158609"/>
    <lineage>
        <taxon>Bacteria</taxon>
        <taxon>Bacillati</taxon>
        <taxon>Bacillota</taxon>
        <taxon>Bacilli</taxon>
        <taxon>Lactobacillales</taxon>
        <taxon>Enterococcaceae</taxon>
        <taxon>Enterococcus</taxon>
    </lineage>
</organism>
<proteinExistence type="predicted"/>
<evidence type="ECO:0000313" key="2">
    <source>
        <dbReference type="EMBL" id="EOI06776.1"/>
    </source>
</evidence>
<feature type="transmembrane region" description="Helical" evidence="1">
    <location>
        <begin position="21"/>
        <end position="44"/>
    </location>
</feature>
<comment type="caution">
    <text evidence="2">The sequence shown here is derived from an EMBL/GenBank/DDBJ whole genome shotgun (WGS) entry which is preliminary data.</text>
</comment>
<dbReference type="eggNOG" id="ENOG503069M">
    <property type="taxonomic scope" value="Bacteria"/>
</dbReference>
<dbReference type="InterPro" id="IPR024008">
    <property type="entry name" value="BsaA"/>
</dbReference>
<dbReference type="PATRIC" id="fig|1158609.3.peg.106"/>
<evidence type="ECO:0000313" key="5">
    <source>
        <dbReference type="Proteomes" id="UP000014157"/>
    </source>
</evidence>
<keyword evidence="1" id="KW-0812">Transmembrane</keyword>
<name>R2RGJ0_9ENTE</name>
<dbReference type="HOGENOM" id="CLU_089920_0_0_9"/>
<sequence length="284" mass="32366">MMETKKKLRYKKINYLLKNKWFVTLFTLGFIVSVTALSETYAWFESSDNRKNSFEGTKLVAEIDEIFTPNKEWQPGSTTTKEVRIKNVGPATAFVRVSLYEFLASFQIDVTDQTGNGNLKTVATAIQPSLDEANTDTWEIAAKNHGTYTSIGENYVTDSALISDPLNKTGMYEYNSSEREKSALKYLDLNFSKTFEATIPNETGKKWVYENGYFYYLSPLKSGELSEPLLDSVTLSDTLSNQYKGALYKLKVYMDAHDLTQPLINEWQLDQKGKVYPLLVDQLK</sequence>
<gene>
    <name evidence="3" type="ORF">I586_02847</name>
    <name evidence="2" type="ORF">UAY_00118</name>
</gene>
<reference evidence="3 5" key="2">
    <citation type="submission" date="2013-03" db="EMBL/GenBank/DDBJ databases">
        <title>The Genome Sequence of Enterococcus moraviensis BAA-383 (PacBio/Illumina hybrid assembly).</title>
        <authorList>
            <consortium name="The Broad Institute Genomics Platform"/>
            <consortium name="The Broad Institute Genome Sequencing Center for Infectious Disease"/>
            <person name="Earl A."/>
            <person name="Russ C."/>
            <person name="Gilmore M."/>
            <person name="Surin D."/>
            <person name="Walker B."/>
            <person name="Young S."/>
            <person name="Zeng Q."/>
            <person name="Gargeya S."/>
            <person name="Fitzgerald M."/>
            <person name="Haas B."/>
            <person name="Abouelleil A."/>
            <person name="Allen A.W."/>
            <person name="Alvarado L."/>
            <person name="Arachchi H.M."/>
            <person name="Berlin A.M."/>
            <person name="Chapman S.B."/>
            <person name="Gainer-Dewar J."/>
            <person name="Goldberg J."/>
            <person name="Griggs A."/>
            <person name="Gujja S."/>
            <person name="Hansen M."/>
            <person name="Howarth C."/>
            <person name="Imamovic A."/>
            <person name="Ireland A."/>
            <person name="Larimer J."/>
            <person name="McCowan C."/>
            <person name="Murphy C."/>
            <person name="Pearson M."/>
            <person name="Poon T.W."/>
            <person name="Priest M."/>
            <person name="Roberts A."/>
            <person name="Saif S."/>
            <person name="Shea T."/>
            <person name="Sisk P."/>
            <person name="Sykes S."/>
            <person name="Wortman J."/>
            <person name="Nusbaum C."/>
            <person name="Birren B."/>
        </authorList>
    </citation>
    <scope>NUCLEOTIDE SEQUENCE [LARGE SCALE GENOMIC DNA]</scope>
    <source>
        <strain evidence="3 5">ATCC BAA-383</strain>
    </source>
</reference>
<dbReference type="EMBL" id="ASWB01000004">
    <property type="protein sequence ID" value="EOT65113.1"/>
    <property type="molecule type" value="Genomic_DNA"/>
</dbReference>
<accession>R2RGJ0</accession>
<keyword evidence="1" id="KW-0472">Membrane</keyword>
<dbReference type="Proteomes" id="UP000014157">
    <property type="component" value="Unassembled WGS sequence"/>
</dbReference>
<reference evidence="2 4" key="1">
    <citation type="submission" date="2013-02" db="EMBL/GenBank/DDBJ databases">
        <title>The Genome Sequence of Enterococcus moraviensis BAA-383.</title>
        <authorList>
            <consortium name="The Broad Institute Genome Sequencing Platform"/>
            <consortium name="The Broad Institute Genome Sequencing Center for Infectious Disease"/>
            <person name="Earl A.M."/>
            <person name="Gilmore M.S."/>
            <person name="Lebreton F."/>
            <person name="Walker B."/>
            <person name="Young S.K."/>
            <person name="Zeng Q."/>
            <person name="Gargeya S."/>
            <person name="Fitzgerald M."/>
            <person name="Haas B."/>
            <person name="Abouelleil A."/>
            <person name="Alvarado L."/>
            <person name="Arachchi H.M."/>
            <person name="Berlin A.M."/>
            <person name="Chapman S.B."/>
            <person name="Dewar J."/>
            <person name="Goldberg J."/>
            <person name="Griggs A."/>
            <person name="Gujja S."/>
            <person name="Hansen M."/>
            <person name="Howarth C."/>
            <person name="Imamovic A."/>
            <person name="Larimer J."/>
            <person name="McCowan C."/>
            <person name="Murphy C."/>
            <person name="Neiman D."/>
            <person name="Pearson M."/>
            <person name="Priest M."/>
            <person name="Roberts A."/>
            <person name="Saif S."/>
            <person name="Shea T."/>
            <person name="Sisk P."/>
            <person name="Sykes S."/>
            <person name="Wortman J."/>
            <person name="Nusbaum C."/>
            <person name="Birren B."/>
        </authorList>
    </citation>
    <scope>NUCLEOTIDE SEQUENCE [LARGE SCALE GENOMIC DNA]</scope>
    <source>
        <strain evidence="2 4">ATCC BAA-383</strain>
    </source>
</reference>
<dbReference type="EMBL" id="AJAS01000002">
    <property type="protein sequence ID" value="EOI06776.1"/>
    <property type="molecule type" value="Genomic_DNA"/>
</dbReference>
<dbReference type="AlphaFoldDB" id="R2RGJ0"/>